<dbReference type="InterPro" id="IPR002210">
    <property type="entry name" value="Capsid_L1_Papillomavir"/>
</dbReference>
<keyword evidence="6 7" id="KW-1160">Virus entry into host cell</keyword>
<dbReference type="Gene3D" id="2.60.175.20">
    <property type="entry name" value="Major capsid L1 (late) superfamily, Papillomavirus"/>
    <property type="match status" value="2"/>
</dbReference>
<gene>
    <name evidence="7 8 9" type="primary">L1</name>
</gene>
<protein>
    <recommendedName>
        <fullName evidence="7 8">Major capsid protein L1</fullName>
    </recommendedName>
</protein>
<evidence type="ECO:0000256" key="3">
    <source>
        <dbReference type="ARBA" id="ARBA00022804"/>
    </source>
</evidence>
<dbReference type="Pfam" id="PF00500">
    <property type="entry name" value="Late_protein_L1"/>
    <property type="match status" value="1"/>
</dbReference>
<proteinExistence type="inferred from homology"/>
<evidence type="ECO:0000256" key="5">
    <source>
        <dbReference type="ARBA" id="ARBA00022921"/>
    </source>
</evidence>
<feature type="disulfide bond" description="Interchain (with Cys-446)" evidence="7">
    <location>
        <position position="177"/>
    </location>
</feature>
<keyword evidence="1 7" id="KW-0167">Capsid protein</keyword>
<evidence type="ECO:0000256" key="8">
    <source>
        <dbReference type="RuleBase" id="RU361248"/>
    </source>
</evidence>
<dbReference type="GO" id="GO:0005198">
    <property type="term" value="F:structural molecule activity"/>
    <property type="evidence" value="ECO:0007669"/>
    <property type="project" value="UniProtKB-UniRule"/>
</dbReference>
<evidence type="ECO:0000313" key="9">
    <source>
        <dbReference type="EMBL" id="AFV27102.1"/>
    </source>
</evidence>
<sequence length="525" mass="59881">MATWTPNTGRLYLPPAQPVAKVYSTDEYVIPTDIYFHANTERLLTVGHPYFDVVDSQNPSKINVPKVSGNQYRVLRLKLPDPNKFALIDKDIYNPERERLVWRLYGIQIDRGGPLGIGSTGHPLFNKLTDTENPSTYLKIDTKENRLNISCDPKQNQLFIVGCMPAIGQHWDVAEPCNPPLQAGLCPPIKLVHTTIQDGDMSDIGFGAVNFSTFSESRADAPLELINSISKWPDFIQMSKDIYGDRMFFFGKREQMYARHTFCKDGAVGDAIPENLNNDEDVHHRFLLNPKPDTPPYSNLGNSTYFPMPSGSLVSSETQLFNRPFWLHRAQGNNNGVIWNNDLFVTFLDNTRNTNFLISVYKEDGPMNNNYQYDSTDFRYFMRHTEEVEVEIICQLCKIPLEAEILAHINAMNPSILDQWQLAFVPSPPQNLEDTYRFIQSLATICPKDAQPKPPEDPYKGLTFWTIDMSDRFTSDLDQTPLGKKFLYQLGQISGTAKRIKTTYSTITPSTRRVTKRKRSRAARV</sequence>
<dbReference type="HAMAP" id="MF_04002">
    <property type="entry name" value="PPV_L1"/>
    <property type="match status" value="1"/>
</dbReference>
<keyword evidence="7" id="KW-1164">Virus endocytosis by host</keyword>
<dbReference type="InterPro" id="IPR036973">
    <property type="entry name" value="Capsid_L1_sf_Papillomavir"/>
</dbReference>
<keyword evidence="7" id="KW-1162">Viral penetration into host cytoplasm</keyword>
<dbReference type="SUPFAM" id="SSF88648">
    <property type="entry name" value="Group I dsDNA viruses"/>
    <property type="match status" value="1"/>
</dbReference>
<evidence type="ECO:0000256" key="4">
    <source>
        <dbReference type="ARBA" id="ARBA00022844"/>
    </source>
</evidence>
<organism evidence="9 10">
    <name type="scientific">Human papillomavirus 169</name>
    <dbReference type="NCBI Taxonomy" id="1315260"/>
    <lineage>
        <taxon>Viruses</taxon>
        <taxon>Monodnaviria</taxon>
        <taxon>Shotokuvirae</taxon>
        <taxon>Cossaviricota</taxon>
        <taxon>Papovaviricetes</taxon>
        <taxon>Zurhausenvirales</taxon>
        <taxon>Papillomaviridae</taxon>
        <taxon>Firstpapillomavirinae</taxon>
        <taxon>Gammapapillomavirus</taxon>
        <taxon>Gammapapillomavirus 11</taxon>
    </lineage>
</organism>
<keyword evidence="5 7" id="KW-0426">Late protein</keyword>
<comment type="similarity">
    <text evidence="7 8">Belongs to the papillomaviridae L1 protein family.</text>
</comment>
<keyword evidence="7" id="KW-1048">Host nucleus</keyword>
<dbReference type="GO" id="GO:0039620">
    <property type="term" value="C:T=7 icosahedral viral capsid"/>
    <property type="evidence" value="ECO:0007669"/>
    <property type="project" value="UniProtKB-UniRule"/>
</dbReference>
<evidence type="ECO:0000256" key="7">
    <source>
        <dbReference type="HAMAP-Rule" id="MF_04002"/>
    </source>
</evidence>
<reference evidence="9 10" key="1">
    <citation type="journal article" date="2012" name="J. Virol.">
        <title>Nine complete genome sequences of cutaneous human papillomavirus genotypes isolated from healthy skin of individuals living in rural he nan province, china.</title>
        <authorList>
            <person name="Li J."/>
            <person name="Cai H."/>
            <person name="Xu Z."/>
            <person name="Wang Q."/>
            <person name="Hang D."/>
            <person name="Shen N."/>
            <person name="Liu M."/>
            <person name="Zhang C."/>
            <person name="Abliz A."/>
            <person name="Ke Y."/>
        </authorList>
    </citation>
    <scope>NUCLEOTIDE SEQUENCE [LARGE SCALE GENOMIC DNA]</scope>
    <source>
        <strain evidence="9">KC6</strain>
    </source>
</reference>
<dbReference type="GO" id="GO:0075509">
    <property type="term" value="P:endocytosis involved in viral entry into host cell"/>
    <property type="evidence" value="ECO:0007669"/>
    <property type="project" value="UniProtKB-KW"/>
</dbReference>
<feature type="disulfide bond" description="Interchain (with Cys-177)" evidence="7">
    <location>
        <position position="446"/>
    </location>
</feature>
<accession>K4MLD1</accession>
<keyword evidence="3 7" id="KW-1161">Viral attachment to host cell</keyword>
<dbReference type="EMBL" id="JX413105">
    <property type="protein sequence ID" value="AFV27102.1"/>
    <property type="molecule type" value="Genomic_DNA"/>
</dbReference>
<dbReference type="GO" id="GO:0042025">
    <property type="term" value="C:host cell nucleus"/>
    <property type="evidence" value="ECO:0007669"/>
    <property type="project" value="UniProtKB-SubCell"/>
</dbReference>
<keyword evidence="2 7" id="KW-0945">Host-virus interaction</keyword>
<comment type="function">
    <text evidence="7 8">Forms an icosahedral capsid with a T=7 symmetry and a 50 nm diameter. The capsid is composed of 72 pentamers linked to each other by disulfide bonds and associated with L2 proteins. Binds to heparan sulfate proteoglycans on cell surface of basal layer keratinocytes to provide initial virion attachment. This binding mediates a conformational change in the virus capsid that facilitates efficient infection. The virion enters the host cell via endocytosis. During virus trafficking, L1 protein dissociates from the viral DNA and the genomic DNA is released to the host nucleus. The virion assembly takes place within the cell nucleus. Encapsulates the genomic DNA together with protein L2.</text>
</comment>
<dbReference type="Proteomes" id="UP000145352">
    <property type="component" value="Segment"/>
</dbReference>
<keyword evidence="7" id="KW-1015">Disulfide bond</keyword>
<comment type="subcellular location">
    <subcellularLocation>
        <location evidence="7">Virion</location>
    </subcellularLocation>
    <subcellularLocation>
        <location evidence="7">Host nucleus</location>
    </subcellularLocation>
</comment>
<dbReference type="InterPro" id="IPR011222">
    <property type="entry name" value="dsDNA_vir_gr_I_capsid"/>
</dbReference>
<evidence type="ECO:0000313" key="10">
    <source>
        <dbReference type="Proteomes" id="UP000145352"/>
    </source>
</evidence>
<evidence type="ECO:0000256" key="1">
    <source>
        <dbReference type="ARBA" id="ARBA00022561"/>
    </source>
</evidence>
<evidence type="ECO:0000256" key="6">
    <source>
        <dbReference type="ARBA" id="ARBA00023296"/>
    </source>
</evidence>
<dbReference type="PRINTS" id="PR00865">
    <property type="entry name" value="HPVCAPSIDL1"/>
</dbReference>
<dbReference type="GO" id="GO:0019062">
    <property type="term" value="P:virion attachment to host cell"/>
    <property type="evidence" value="ECO:0007669"/>
    <property type="project" value="UniProtKB-UniRule"/>
</dbReference>
<keyword evidence="4 7" id="KW-0946">Virion</keyword>
<comment type="subunit">
    <text evidence="7">Self-assembles into homopentamers. The capsid has an icosahedral symmetry and consists of 72 capsomers, with each capsomer being a pentamer of L1. Interacts with the minor capsid protein L2; this interaction is necessary for viral genome encapsidation. Interacts with protein E2; this interaction enhances E2-dependent replication and transcription activation.</text>
</comment>
<keyword evidence="8" id="KW-1145">T=7 icosahedral capsid protein</keyword>
<evidence type="ECO:0000256" key="2">
    <source>
        <dbReference type="ARBA" id="ARBA00022581"/>
    </source>
</evidence>
<name>K4MLD1_9PAPI</name>